<feature type="coiled-coil region" evidence="1">
    <location>
        <begin position="272"/>
        <end position="309"/>
    </location>
</feature>
<dbReference type="STRING" id="1314785.A0A165C9X2"/>
<evidence type="ECO:0000313" key="4">
    <source>
        <dbReference type="Proteomes" id="UP000076871"/>
    </source>
</evidence>
<protein>
    <recommendedName>
        <fullName evidence="5">WHIM1 domain-containing protein</fullName>
    </recommendedName>
</protein>
<dbReference type="RefSeq" id="XP_040760187.1">
    <property type="nucleotide sequence ID" value="XM_040905885.1"/>
</dbReference>
<proteinExistence type="predicted"/>
<accession>A0A165C9X2</accession>
<evidence type="ECO:0000256" key="1">
    <source>
        <dbReference type="SAM" id="Coils"/>
    </source>
</evidence>
<dbReference type="GeneID" id="63822914"/>
<gene>
    <name evidence="3" type="ORF">LAESUDRAFT_685356</name>
</gene>
<feature type="compositionally biased region" description="Polar residues" evidence="2">
    <location>
        <begin position="428"/>
        <end position="448"/>
    </location>
</feature>
<sequence length="553" mass="62547">MKALAPDASIEKKGHICPPSNATHPRDRWETAFVYSFICKFTQLRGKVEGFDTPMDLEEAMLSEEANPIITQILARFVLNLHPQTRNLSSDVISSTVATVLQEYLKTPERLVFWDDELKKNVDPFHQMLNGFFAAPWDLKLKVLRQLVELQLCHSSDIKAIIDRAWGVIHNKHKKTETTSAPPPPSDPQSQENLLLLPLGQDKERKRYWAVDDSPRLYISTNPWKITATFQTISTTREEYMEVVDKVKEAAPPEPKEGGRRTKLEQAHLALLKLLEERIEAIDAEIARIQRARKKIEQRNLLIAQAEVRETRTRRRTTRPDYAYMNDPTSEFQDDQDEYTYQEQEDEDYDEPADDDDLADFRGANGRYPGIGRRRSTRATHAAVHARRSSGAQDDWAEWRGERRSTRLGATVDMQLDGPPKRARTEDSLVSNGSTETQSTTAPAQNGNGLKIKIHGAAAVKPTETVVEAVAGKKKSKYWYYAVEPVPAPQVAPDDPLGPRKRRRTEKAGIQNGTHPEQTPDNESHSGTNGDVVMHDQNEEDGLSTRGSPMDQS</sequence>
<name>A0A165C9X2_9APHY</name>
<keyword evidence="1" id="KW-0175">Coiled coil</keyword>
<evidence type="ECO:0000313" key="3">
    <source>
        <dbReference type="EMBL" id="KZT02447.1"/>
    </source>
</evidence>
<feature type="compositionally biased region" description="Acidic residues" evidence="2">
    <location>
        <begin position="332"/>
        <end position="358"/>
    </location>
</feature>
<organism evidence="3 4">
    <name type="scientific">Laetiporus sulphureus 93-53</name>
    <dbReference type="NCBI Taxonomy" id="1314785"/>
    <lineage>
        <taxon>Eukaryota</taxon>
        <taxon>Fungi</taxon>
        <taxon>Dikarya</taxon>
        <taxon>Basidiomycota</taxon>
        <taxon>Agaricomycotina</taxon>
        <taxon>Agaricomycetes</taxon>
        <taxon>Polyporales</taxon>
        <taxon>Laetiporus</taxon>
    </lineage>
</organism>
<feature type="compositionally biased region" description="Polar residues" evidence="2">
    <location>
        <begin position="511"/>
        <end position="529"/>
    </location>
</feature>
<keyword evidence="4" id="KW-1185">Reference proteome</keyword>
<feature type="region of interest" description="Disordered" evidence="2">
    <location>
        <begin position="312"/>
        <end position="389"/>
    </location>
</feature>
<dbReference type="PANTHER" id="PTHR42107">
    <property type="entry name" value="YALI0D24453P"/>
    <property type="match status" value="1"/>
</dbReference>
<evidence type="ECO:0000256" key="2">
    <source>
        <dbReference type="SAM" id="MobiDB-lite"/>
    </source>
</evidence>
<dbReference type="OrthoDB" id="205403at2759"/>
<feature type="region of interest" description="Disordered" evidence="2">
    <location>
        <begin position="415"/>
        <end position="449"/>
    </location>
</feature>
<evidence type="ECO:0008006" key="5">
    <source>
        <dbReference type="Google" id="ProtNLM"/>
    </source>
</evidence>
<dbReference type="EMBL" id="KV427652">
    <property type="protein sequence ID" value="KZT02447.1"/>
    <property type="molecule type" value="Genomic_DNA"/>
</dbReference>
<feature type="compositionally biased region" description="Low complexity" evidence="2">
    <location>
        <begin position="484"/>
        <end position="495"/>
    </location>
</feature>
<feature type="region of interest" description="Disordered" evidence="2">
    <location>
        <begin position="1"/>
        <end position="21"/>
    </location>
</feature>
<reference evidence="3 4" key="1">
    <citation type="journal article" date="2016" name="Mol. Biol. Evol.">
        <title>Comparative Genomics of Early-Diverging Mushroom-Forming Fungi Provides Insights into the Origins of Lignocellulose Decay Capabilities.</title>
        <authorList>
            <person name="Nagy L.G."/>
            <person name="Riley R."/>
            <person name="Tritt A."/>
            <person name="Adam C."/>
            <person name="Daum C."/>
            <person name="Floudas D."/>
            <person name="Sun H."/>
            <person name="Yadav J.S."/>
            <person name="Pangilinan J."/>
            <person name="Larsson K.H."/>
            <person name="Matsuura K."/>
            <person name="Barry K."/>
            <person name="Labutti K."/>
            <person name="Kuo R."/>
            <person name="Ohm R.A."/>
            <person name="Bhattacharya S.S."/>
            <person name="Shirouzu T."/>
            <person name="Yoshinaga Y."/>
            <person name="Martin F.M."/>
            <person name="Grigoriev I.V."/>
            <person name="Hibbett D.S."/>
        </authorList>
    </citation>
    <scope>NUCLEOTIDE SEQUENCE [LARGE SCALE GENOMIC DNA]</scope>
    <source>
        <strain evidence="3 4">93-53</strain>
    </source>
</reference>
<dbReference type="Proteomes" id="UP000076871">
    <property type="component" value="Unassembled WGS sequence"/>
</dbReference>
<feature type="compositionally biased region" description="Basic residues" evidence="2">
    <location>
        <begin position="372"/>
        <end position="388"/>
    </location>
</feature>
<dbReference type="InParanoid" id="A0A165C9X2"/>
<dbReference type="AlphaFoldDB" id="A0A165C9X2"/>
<dbReference type="PANTHER" id="PTHR42107:SF1">
    <property type="entry name" value="WHIM1 DOMAIN-CONTAINING PROTEIN"/>
    <property type="match status" value="1"/>
</dbReference>
<feature type="region of interest" description="Disordered" evidence="2">
    <location>
        <begin position="484"/>
        <end position="553"/>
    </location>
</feature>